<dbReference type="Proteomes" id="UP000500970">
    <property type="component" value="Chromosome"/>
</dbReference>
<feature type="modified residue" description="Pyruvic acid (Ser); by autocatalysis" evidence="9">
    <location>
        <position position="67"/>
    </location>
</feature>
<evidence type="ECO:0000256" key="1">
    <source>
        <dbReference type="ARBA" id="ARBA00022793"/>
    </source>
</evidence>
<dbReference type="EMBL" id="CP053985">
    <property type="protein sequence ID" value="QKH37812.1"/>
    <property type="molecule type" value="Genomic_DNA"/>
</dbReference>
<dbReference type="Pfam" id="PF02675">
    <property type="entry name" value="AdoMet_dc"/>
    <property type="match status" value="1"/>
</dbReference>
<keyword evidence="9" id="KW-0949">S-adenosyl-L-methionine</keyword>
<dbReference type="NCBIfam" id="TIGR03330">
    <property type="entry name" value="SAM_DCase_Bsu"/>
    <property type="match status" value="1"/>
</dbReference>
<keyword evidence="8 9" id="KW-0670">Pyruvate</keyword>
<dbReference type="AlphaFoldDB" id="A0A7D4DZT1"/>
<keyword evidence="11" id="KW-1185">Reference proteome</keyword>
<evidence type="ECO:0000256" key="6">
    <source>
        <dbReference type="ARBA" id="ARBA00023239"/>
    </source>
</evidence>
<keyword evidence="5 9" id="KW-0865">Zymogen</keyword>
<feature type="chain" id="PRO_5029076318" description="S-adenosylmethionine decarboxylase alpha chain" evidence="9">
    <location>
        <begin position="67"/>
        <end position="116"/>
    </location>
</feature>
<sequence>MTPHATPGRHVLADFRGVLADRLTDAQGLERDLIAAARAAGAHVLSAHFHHFGDGAGVTGVVLLSESHISIHTWPEHAFAALDIFMCGAARPELALEHLRARLAPEAVHATTVARG</sequence>
<evidence type="ECO:0000256" key="4">
    <source>
        <dbReference type="ARBA" id="ARBA00023115"/>
    </source>
</evidence>
<feature type="chain" id="PRO_5029076319" description="S-adenosylmethionine decarboxylase beta chain" evidence="9">
    <location>
        <begin position="1"/>
        <end position="66"/>
    </location>
</feature>
<dbReference type="RefSeq" id="WP_173146638.1">
    <property type="nucleotide sequence ID" value="NZ_CP053985.1"/>
</dbReference>
<accession>A0A7D4DZT1</accession>
<keyword evidence="4 9" id="KW-0620">Polyamine biosynthesis</keyword>
<evidence type="ECO:0000256" key="9">
    <source>
        <dbReference type="HAMAP-Rule" id="MF_00464"/>
    </source>
</evidence>
<evidence type="ECO:0000256" key="5">
    <source>
        <dbReference type="ARBA" id="ARBA00023145"/>
    </source>
</evidence>
<evidence type="ECO:0000256" key="2">
    <source>
        <dbReference type="ARBA" id="ARBA00022813"/>
    </source>
</evidence>
<protein>
    <recommendedName>
        <fullName evidence="9">S-adenosylmethionine decarboxylase proenzyme</fullName>
        <shortName evidence="9">AdoMetDC</shortName>
        <shortName evidence="9">SAMDC</shortName>
        <ecNumber evidence="9">4.1.1.50</ecNumber>
    </recommendedName>
    <component>
        <recommendedName>
            <fullName evidence="9">S-adenosylmethionine decarboxylase beta chain</fullName>
        </recommendedName>
    </component>
    <component>
        <recommendedName>
            <fullName evidence="9">S-adenosylmethionine decarboxylase alpha chain</fullName>
        </recommendedName>
    </component>
</protein>
<dbReference type="Gene3D" id="3.60.90.10">
    <property type="entry name" value="S-adenosylmethionine decarboxylase"/>
    <property type="match status" value="1"/>
</dbReference>
<dbReference type="PANTHER" id="PTHR33866">
    <property type="entry name" value="S-ADENOSYLMETHIONINE DECARBOXYLASE PROENZYME"/>
    <property type="match status" value="1"/>
</dbReference>
<proteinExistence type="inferred from homology"/>
<keyword evidence="2 9" id="KW-0068">Autocatalytic cleavage</keyword>
<comment type="catalytic activity">
    <reaction evidence="9">
        <text>S-adenosyl-L-methionine + H(+) = S-adenosyl 3-(methylsulfanyl)propylamine + CO2</text>
        <dbReference type="Rhea" id="RHEA:15981"/>
        <dbReference type="ChEBI" id="CHEBI:15378"/>
        <dbReference type="ChEBI" id="CHEBI:16526"/>
        <dbReference type="ChEBI" id="CHEBI:57443"/>
        <dbReference type="ChEBI" id="CHEBI:59789"/>
        <dbReference type="EC" id="4.1.1.50"/>
    </reaction>
</comment>
<keyword evidence="6 9" id="KW-0456">Lyase</keyword>
<feature type="active site" description="Proton acceptor; for processing activity" evidence="9">
    <location>
        <position position="72"/>
    </location>
</feature>
<comment type="cofactor">
    <cofactor evidence="9">
        <name>pyruvate</name>
        <dbReference type="ChEBI" id="CHEBI:15361"/>
    </cofactor>
    <text evidence="9">Binds 1 pyruvoyl group covalently per subunit.</text>
</comment>
<evidence type="ECO:0000313" key="10">
    <source>
        <dbReference type="EMBL" id="QKH37812.1"/>
    </source>
</evidence>
<dbReference type="InterPro" id="IPR016067">
    <property type="entry name" value="S-AdoMet_deCO2ase_core"/>
</dbReference>
<comment type="function">
    <text evidence="9">Catalyzes the decarboxylation of S-adenosylmethionine to S-adenosylmethioninamine (dcAdoMet), the propylamine donor required for the synthesis of the polyamines spermine and spermidine from the diamine putrescine.</text>
</comment>
<dbReference type="GO" id="GO:0008295">
    <property type="term" value="P:spermidine biosynthetic process"/>
    <property type="evidence" value="ECO:0007669"/>
    <property type="project" value="UniProtKB-UniRule"/>
</dbReference>
<keyword evidence="1 9" id="KW-0210">Decarboxylase</keyword>
<evidence type="ECO:0000313" key="11">
    <source>
        <dbReference type="Proteomes" id="UP000500970"/>
    </source>
</evidence>
<feature type="active site" description="Proton donor; for catalytic activity" evidence="9">
    <location>
        <position position="87"/>
    </location>
</feature>
<dbReference type="SUPFAM" id="SSF56276">
    <property type="entry name" value="S-adenosylmethionine decarboxylase"/>
    <property type="match status" value="1"/>
</dbReference>
<evidence type="ECO:0000256" key="3">
    <source>
        <dbReference type="ARBA" id="ARBA00023066"/>
    </source>
</evidence>
<dbReference type="EC" id="4.1.1.50" evidence="9"/>
<dbReference type="PANTHER" id="PTHR33866:SF2">
    <property type="entry name" value="S-ADENOSYLMETHIONINE DECARBOXYLASE PROENZYME"/>
    <property type="match status" value="1"/>
</dbReference>
<feature type="site" description="Cleavage (non-hydrolytic); by autolysis" evidence="9">
    <location>
        <begin position="66"/>
        <end position="67"/>
    </location>
</feature>
<name>A0A7D4DZT1_9BURK</name>
<dbReference type="InterPro" id="IPR003826">
    <property type="entry name" value="AdoMetDC_fam_prok"/>
</dbReference>
<dbReference type="InterPro" id="IPR017716">
    <property type="entry name" value="S-AdoMet_deCOase_pro-enz"/>
</dbReference>
<comment type="subunit">
    <text evidence="9">Heterotetramer of two alpha and two beta chains arranged as a dimer of alpha/beta heterodimers.</text>
</comment>
<evidence type="ECO:0000256" key="7">
    <source>
        <dbReference type="ARBA" id="ARBA00023270"/>
    </source>
</evidence>
<organism evidence="10 11">
    <name type="scientific">Achromobacter pestifer</name>
    <dbReference type="NCBI Taxonomy" id="1353889"/>
    <lineage>
        <taxon>Bacteria</taxon>
        <taxon>Pseudomonadati</taxon>
        <taxon>Pseudomonadota</taxon>
        <taxon>Betaproteobacteria</taxon>
        <taxon>Burkholderiales</taxon>
        <taxon>Alcaligenaceae</taxon>
        <taxon>Achromobacter</taxon>
    </lineage>
</organism>
<dbReference type="KEGG" id="apes:FOC84_23925"/>
<dbReference type="GO" id="GO:0005829">
    <property type="term" value="C:cytosol"/>
    <property type="evidence" value="ECO:0007669"/>
    <property type="project" value="TreeGrafter"/>
</dbReference>
<dbReference type="GO" id="GO:0004014">
    <property type="term" value="F:adenosylmethionine decarboxylase activity"/>
    <property type="evidence" value="ECO:0007669"/>
    <property type="project" value="UniProtKB-UniRule"/>
</dbReference>
<keyword evidence="3 9" id="KW-0745">Spermidine biosynthesis</keyword>
<reference evidence="10 11" key="1">
    <citation type="submission" date="2020-05" db="EMBL/GenBank/DDBJ databases">
        <title>FDA dAtabase for Regulatory Grade micrObial Sequences (FDA-ARGOS): Supporting development and validation of Infectious Disease Dx tests.</title>
        <authorList>
            <person name="Sproer C."/>
            <person name="Gronow S."/>
            <person name="Severitt S."/>
            <person name="Schroder I."/>
            <person name="Tallon L."/>
            <person name="Sadzewicz L."/>
            <person name="Zhao X."/>
            <person name="Vavikolanu K."/>
            <person name="Mehta A."/>
            <person name="Aluvathingal J."/>
            <person name="Nadendla S."/>
            <person name="Myers T."/>
            <person name="Yan Y."/>
            <person name="Sichtig H."/>
        </authorList>
    </citation>
    <scope>NUCLEOTIDE SEQUENCE [LARGE SCALE GENOMIC DNA]</scope>
    <source>
        <strain evidence="10 11">FDAARGOS_790</strain>
    </source>
</reference>
<dbReference type="HAMAP" id="MF_00464">
    <property type="entry name" value="AdoMetDC_1"/>
    <property type="match status" value="1"/>
</dbReference>
<comment type="pathway">
    <text evidence="9">Amine and polyamine biosynthesis; S-adenosylmethioninamine biosynthesis; S-adenosylmethioninamine from S-adenosyl-L-methionine: step 1/1.</text>
</comment>
<feature type="active site" description="Schiff-base intermediate with substrate; via pyruvic acid" evidence="9">
    <location>
        <position position="67"/>
    </location>
</feature>
<comment type="similarity">
    <text evidence="9">Belongs to the prokaryotic AdoMetDC family. Type 1 subfamily.</text>
</comment>
<comment type="PTM">
    <text evidence="9">Is synthesized initially as an inactive proenzyme. Formation of the active enzyme involves a self-maturation process in which the active site pyruvoyl group is generated from an internal serine residue via an autocatalytic post-translational modification. Two non-identical subunits are generated from the proenzyme in this reaction, and the pyruvate is formed at the N-terminus of the alpha chain, which is derived from the carboxyl end of the proenzyme. The post-translation cleavage follows an unusual pathway, termed non-hydrolytic serinolysis, in which the side chain hydroxyl group of the serine supplies its oxygen atom to form the C-terminus of the beta chain, while the remainder of the serine residue undergoes an oxidative deamination to produce ammonia and the pyruvoyl group blocking the N-terminus of the alpha chain.</text>
</comment>
<dbReference type="UniPathway" id="UPA00331">
    <property type="reaction ID" value="UER00451"/>
</dbReference>
<keyword evidence="7 9" id="KW-0704">Schiff base</keyword>
<gene>
    <name evidence="10" type="primary">speD</name>
    <name evidence="9" type="synonym">speH</name>
    <name evidence="10" type="ORF">FOC84_23925</name>
</gene>
<evidence type="ECO:0000256" key="8">
    <source>
        <dbReference type="ARBA" id="ARBA00023317"/>
    </source>
</evidence>